<accession>A0A9X2L905</accession>
<dbReference type="GO" id="GO:0000162">
    <property type="term" value="P:L-tryptophan biosynthetic process"/>
    <property type="evidence" value="ECO:0007669"/>
    <property type="project" value="TreeGrafter"/>
</dbReference>
<evidence type="ECO:0000313" key="3">
    <source>
        <dbReference type="Proteomes" id="UP001142610"/>
    </source>
</evidence>
<dbReference type="PANTHER" id="PTHR11236:SF50">
    <property type="entry name" value="AMINODEOXYCHORISMATE SYNTHASE COMPONENT 1"/>
    <property type="match status" value="1"/>
</dbReference>
<reference evidence="2" key="1">
    <citation type="submission" date="2022-07" db="EMBL/GenBank/DDBJ databases">
        <title>Parvularcula maris sp. nov., an algicidal bacterium isolated from seawater.</title>
        <authorList>
            <person name="Li F."/>
        </authorList>
    </citation>
    <scope>NUCLEOTIDE SEQUENCE</scope>
    <source>
        <strain evidence="2">BGMRC 0090</strain>
    </source>
</reference>
<gene>
    <name evidence="2" type="ORF">NOG11_07245</name>
</gene>
<dbReference type="AlphaFoldDB" id="A0A9X2L905"/>
<dbReference type="RefSeq" id="WP_256619053.1">
    <property type="nucleotide sequence ID" value="NZ_JANIBC010000004.1"/>
</dbReference>
<name>A0A9X2L905_9PROT</name>
<dbReference type="Pfam" id="PF00425">
    <property type="entry name" value="Chorismate_bind"/>
    <property type="match status" value="1"/>
</dbReference>
<dbReference type="GO" id="GO:0046820">
    <property type="term" value="F:4-amino-4-deoxychorismate synthase activity"/>
    <property type="evidence" value="ECO:0007669"/>
    <property type="project" value="TreeGrafter"/>
</dbReference>
<evidence type="ECO:0000259" key="1">
    <source>
        <dbReference type="Pfam" id="PF00425"/>
    </source>
</evidence>
<dbReference type="PANTHER" id="PTHR11236">
    <property type="entry name" value="AMINOBENZOATE/ANTHRANILATE SYNTHASE"/>
    <property type="match status" value="1"/>
</dbReference>
<dbReference type="InterPro" id="IPR015890">
    <property type="entry name" value="Chorismate_C"/>
</dbReference>
<keyword evidence="3" id="KW-1185">Reference proteome</keyword>
<dbReference type="EMBL" id="JANIBC010000004">
    <property type="protein sequence ID" value="MCQ8185186.1"/>
    <property type="molecule type" value="Genomic_DNA"/>
</dbReference>
<proteinExistence type="predicted"/>
<dbReference type="PRINTS" id="PR00095">
    <property type="entry name" value="ANTSNTHASEI"/>
</dbReference>
<dbReference type="InterPro" id="IPR005801">
    <property type="entry name" value="ADC_synthase"/>
</dbReference>
<evidence type="ECO:0000313" key="2">
    <source>
        <dbReference type="EMBL" id="MCQ8185186.1"/>
    </source>
</evidence>
<dbReference type="SUPFAM" id="SSF56322">
    <property type="entry name" value="ADC synthase"/>
    <property type="match status" value="1"/>
</dbReference>
<dbReference type="InterPro" id="IPR019999">
    <property type="entry name" value="Anth_synth_I-like"/>
</dbReference>
<comment type="caution">
    <text evidence="2">The sequence shown here is derived from an EMBL/GenBank/DDBJ whole genome shotgun (WGS) entry which is preliminary data.</text>
</comment>
<feature type="domain" description="Chorismate-utilising enzyme C-terminal" evidence="1">
    <location>
        <begin position="117"/>
        <end position="371"/>
    </location>
</feature>
<organism evidence="2 3">
    <name type="scientific">Parvularcula maris</name>
    <dbReference type="NCBI Taxonomy" id="2965077"/>
    <lineage>
        <taxon>Bacteria</taxon>
        <taxon>Pseudomonadati</taxon>
        <taxon>Pseudomonadota</taxon>
        <taxon>Alphaproteobacteria</taxon>
        <taxon>Parvularculales</taxon>
        <taxon>Parvularculaceae</taxon>
        <taxon>Parvularcula</taxon>
    </lineage>
</organism>
<protein>
    <submittedName>
        <fullName evidence="2">Anthranilate synthase component I family protein</fullName>
    </submittedName>
</protein>
<dbReference type="Gene3D" id="3.60.120.10">
    <property type="entry name" value="Anthranilate synthase"/>
    <property type="match status" value="1"/>
</dbReference>
<sequence>MSERNVPRAHLAAGFLGRPVRLTGLSSSWQASTEELAGSDPFGQLAEMSLKLRPGEVVAGYLSYECGLAAGHDLDMPPPPLDAPAAWIGRFEGAETLPADEGSASAVPLRTVSEPGRQAFEEKVEKVRRSIARGDYFQANISRRDSAWFEHYSGLPRQAVSFALQQRFGAHIEVPGFSVLSASPELFLSLEEGTLRAEPIKGTRPRGATPEEDQALLEALQADPKDRAENIMIADLMRNDLAKVCEDGTMDEPVICGVRTLPHVHHLYSRIEGRLRVGLPFAEALRAAFPCGSVTGAPKLAAMRAIAELEGEGRGPYCGTVFAVTKERAVASVAIRTAVADHRRGRIDARSGGGITWRSEPAAEYAETEAKAYLFRLLTGAR</sequence>
<dbReference type="Proteomes" id="UP001142610">
    <property type="component" value="Unassembled WGS sequence"/>
</dbReference>